<keyword evidence="1" id="KW-1133">Transmembrane helix</keyword>
<evidence type="ECO:0000256" key="1">
    <source>
        <dbReference type="SAM" id="Phobius"/>
    </source>
</evidence>
<dbReference type="InterPro" id="IPR032466">
    <property type="entry name" value="Metal_Hydrolase"/>
</dbReference>
<accession>A0ABR2CBP6</accession>
<feature type="transmembrane region" description="Helical" evidence="1">
    <location>
        <begin position="6"/>
        <end position="23"/>
    </location>
</feature>
<reference evidence="3 4" key="1">
    <citation type="journal article" date="2024" name="G3 (Bethesda)">
        <title>Genome assembly of Hibiscus sabdariffa L. provides insights into metabolisms of medicinal natural products.</title>
        <authorList>
            <person name="Kim T."/>
        </authorList>
    </citation>
    <scope>NUCLEOTIDE SEQUENCE [LARGE SCALE GENOMIC DNA]</scope>
    <source>
        <strain evidence="3">TK-2024</strain>
        <tissue evidence="3">Old leaves</tissue>
    </source>
</reference>
<dbReference type="EMBL" id="JBBPBM010000056">
    <property type="protein sequence ID" value="KAK8516937.1"/>
    <property type="molecule type" value="Genomic_DNA"/>
</dbReference>
<feature type="domain" description="Amidohydrolase 3" evidence="2">
    <location>
        <begin position="91"/>
        <end position="235"/>
    </location>
</feature>
<evidence type="ECO:0000313" key="4">
    <source>
        <dbReference type="Proteomes" id="UP001472677"/>
    </source>
</evidence>
<dbReference type="PANTHER" id="PTHR22642">
    <property type="entry name" value="IMIDAZOLONEPROPIONASE"/>
    <property type="match status" value="1"/>
</dbReference>
<dbReference type="SUPFAM" id="SSF51556">
    <property type="entry name" value="Metallo-dependent hydrolases"/>
    <property type="match status" value="1"/>
</dbReference>
<dbReference type="InterPro" id="IPR013108">
    <property type="entry name" value="Amidohydro_3"/>
</dbReference>
<dbReference type="InterPro" id="IPR033932">
    <property type="entry name" value="YtcJ-like"/>
</dbReference>
<keyword evidence="1" id="KW-0472">Membrane</keyword>
<organism evidence="3 4">
    <name type="scientific">Hibiscus sabdariffa</name>
    <name type="common">roselle</name>
    <dbReference type="NCBI Taxonomy" id="183260"/>
    <lineage>
        <taxon>Eukaryota</taxon>
        <taxon>Viridiplantae</taxon>
        <taxon>Streptophyta</taxon>
        <taxon>Embryophyta</taxon>
        <taxon>Tracheophyta</taxon>
        <taxon>Spermatophyta</taxon>
        <taxon>Magnoliopsida</taxon>
        <taxon>eudicotyledons</taxon>
        <taxon>Gunneridae</taxon>
        <taxon>Pentapetalae</taxon>
        <taxon>rosids</taxon>
        <taxon>malvids</taxon>
        <taxon>Malvales</taxon>
        <taxon>Malvaceae</taxon>
        <taxon>Malvoideae</taxon>
        <taxon>Hibiscus</taxon>
    </lineage>
</organism>
<keyword evidence="1" id="KW-0812">Transmembrane</keyword>
<evidence type="ECO:0000259" key="2">
    <source>
        <dbReference type="Pfam" id="PF07969"/>
    </source>
</evidence>
<dbReference type="Gene3D" id="2.30.40.10">
    <property type="entry name" value="Urease, subunit C, domain 1"/>
    <property type="match status" value="1"/>
</dbReference>
<dbReference type="SUPFAM" id="SSF51338">
    <property type="entry name" value="Composite domain of metallo-dependent hydrolases"/>
    <property type="match status" value="1"/>
</dbReference>
<feature type="domain" description="Amidohydrolase 3" evidence="2">
    <location>
        <begin position="256"/>
        <end position="614"/>
    </location>
</feature>
<name>A0ABR2CBP6_9ROSI</name>
<dbReference type="CDD" id="cd01300">
    <property type="entry name" value="YtcJ_like"/>
    <property type="match status" value="1"/>
</dbReference>
<proteinExistence type="predicted"/>
<comment type="caution">
    <text evidence="3">The sequence shown here is derived from an EMBL/GenBank/DDBJ whole genome shotgun (WGS) entry which is preliminary data.</text>
</comment>
<evidence type="ECO:0000313" key="3">
    <source>
        <dbReference type="EMBL" id="KAK8516937.1"/>
    </source>
</evidence>
<keyword evidence="4" id="KW-1185">Reference proteome</keyword>
<dbReference type="Proteomes" id="UP001472677">
    <property type="component" value="Unassembled WGS sequence"/>
</dbReference>
<dbReference type="PANTHER" id="PTHR22642:SF2">
    <property type="entry name" value="PROTEIN LONG AFTER FAR-RED 3"/>
    <property type="match status" value="1"/>
</dbReference>
<gene>
    <name evidence="3" type="ORF">V6N12_032137</name>
</gene>
<dbReference type="InterPro" id="IPR011059">
    <property type="entry name" value="Metal-dep_hydrolase_composite"/>
</dbReference>
<dbReference type="Gene3D" id="3.20.20.140">
    <property type="entry name" value="Metal-dependent hydrolases"/>
    <property type="match status" value="1"/>
</dbReference>
<dbReference type="Gene3D" id="3.10.310.70">
    <property type="match status" value="1"/>
</dbReference>
<protein>
    <recommendedName>
        <fullName evidence="2">Amidohydrolase 3 domain-containing protein</fullName>
    </recommendedName>
</protein>
<sequence>MNLSIVISAAIAIFLSILFFPLLNSNYWLKWRASLIPSTKLGADLIVRNGVIFTSDPSFPFADSMAIRDGRILRLGNYSALQDLSGYGTKELNLEGKVVVPGFIDSHVHLISAGLQLIYTYAKLRSSCVGQMARVQLEGVNQKDEVVRRVKEAALNAKRGSWILGGGWNNDFWGGELPVASWIDEVTADNPVWLTRMDGHMGLANSVALKLAGVTNLSKDPNGGTIMRTADGGILLAKYILVCHTISGNITLKVPQPTGLLVDAATELILSWIPEVSVDERREAMLRASSFALTRGVTAVVDFGRYFPGAPVEHSWQDFSDVYQWADASGKMKIRVCLFFPMETWSRLYGVINRAGRALSNWIYFGGVKAFADGSLGSNSALFHEPYFDDPDNFGLQVVESESLLNMTMASDVSGLQVAIHAIGDRANDLILDMYESVVSKNGKRDQRFRIEHAQHLAPGTAARFGQQGIVASVQPDHLLDDADAAIRKLGVDRAQKGSYLFRSLLSSNALLALGSDWPVTSAYPLRAIRTAMKRIPPGWENAWIPSECLSLNDALIAHTISAARACFLENEIGSLSTGKLADFVILSTDSWDEFATEASASVNATYVGGVQAYP</sequence>
<dbReference type="Pfam" id="PF07969">
    <property type="entry name" value="Amidohydro_3"/>
    <property type="match status" value="2"/>
</dbReference>